<evidence type="ECO:0000256" key="7">
    <source>
        <dbReference type="ARBA" id="ARBA00023136"/>
    </source>
</evidence>
<dbReference type="EMBL" id="WJXZ01000012">
    <property type="protein sequence ID" value="MRS63570.1"/>
    <property type="molecule type" value="Genomic_DNA"/>
</dbReference>
<reference evidence="16 17" key="1">
    <citation type="journal article" date="2018" name="Antonie Van Leeuwenhoek">
        <title>Larkinella terrae sp. nov., isolated from soil on Jeju Island, South Korea.</title>
        <authorList>
            <person name="Ten L.N."/>
            <person name="Jeon J."/>
            <person name="Park S.J."/>
            <person name="Park S."/>
            <person name="Lee S.Y."/>
            <person name="Kim M.K."/>
            <person name="Jung H.Y."/>
        </authorList>
    </citation>
    <scope>NUCLEOTIDE SEQUENCE [LARGE SCALE GENOMIC DNA]</scope>
    <source>
        <strain evidence="16 17">KCTC 52001</strain>
    </source>
</reference>
<keyword evidence="5 13" id="KW-0732">Signal</keyword>
<feature type="region of interest" description="Disordered" evidence="12">
    <location>
        <begin position="993"/>
        <end position="1012"/>
    </location>
</feature>
<dbReference type="Gene3D" id="2.170.130.10">
    <property type="entry name" value="TonB-dependent receptor, plug domain"/>
    <property type="match status" value="1"/>
</dbReference>
<dbReference type="GO" id="GO:0044718">
    <property type="term" value="P:siderophore transmembrane transport"/>
    <property type="evidence" value="ECO:0007669"/>
    <property type="project" value="TreeGrafter"/>
</dbReference>
<comment type="similarity">
    <text evidence="10 11">Belongs to the TonB-dependent receptor family.</text>
</comment>
<evidence type="ECO:0000313" key="17">
    <source>
        <dbReference type="Proteomes" id="UP000441754"/>
    </source>
</evidence>
<name>A0A7K0EP05_9BACT</name>
<evidence type="ECO:0000259" key="15">
    <source>
        <dbReference type="Pfam" id="PF07715"/>
    </source>
</evidence>
<dbReference type="GO" id="GO:0015344">
    <property type="term" value="F:siderophore uptake transmembrane transporter activity"/>
    <property type="evidence" value="ECO:0007669"/>
    <property type="project" value="TreeGrafter"/>
</dbReference>
<dbReference type="Gene3D" id="2.40.170.20">
    <property type="entry name" value="TonB-dependent receptor, beta-barrel domain"/>
    <property type="match status" value="1"/>
</dbReference>
<keyword evidence="9 10" id="KW-0998">Cell outer membrane</keyword>
<dbReference type="InterPro" id="IPR037066">
    <property type="entry name" value="Plug_dom_sf"/>
</dbReference>
<dbReference type="AlphaFoldDB" id="A0A7K0EP05"/>
<dbReference type="SUPFAM" id="SSF56935">
    <property type="entry name" value="Porins"/>
    <property type="match status" value="1"/>
</dbReference>
<evidence type="ECO:0000256" key="8">
    <source>
        <dbReference type="ARBA" id="ARBA00023170"/>
    </source>
</evidence>
<evidence type="ECO:0000256" key="2">
    <source>
        <dbReference type="ARBA" id="ARBA00022448"/>
    </source>
</evidence>
<dbReference type="NCBIfam" id="TIGR04056">
    <property type="entry name" value="OMP_RagA_SusC"/>
    <property type="match status" value="1"/>
</dbReference>
<dbReference type="Pfam" id="PF13715">
    <property type="entry name" value="CarbopepD_reg_2"/>
    <property type="match status" value="1"/>
</dbReference>
<dbReference type="PROSITE" id="PS52016">
    <property type="entry name" value="TONB_DEPENDENT_REC_3"/>
    <property type="match status" value="1"/>
</dbReference>
<evidence type="ECO:0000256" key="1">
    <source>
        <dbReference type="ARBA" id="ARBA00004571"/>
    </source>
</evidence>
<feature type="chain" id="PRO_5029667587" evidence="13">
    <location>
        <begin position="24"/>
        <end position="1097"/>
    </location>
</feature>
<dbReference type="InterPro" id="IPR039426">
    <property type="entry name" value="TonB-dep_rcpt-like"/>
</dbReference>
<protein>
    <submittedName>
        <fullName evidence="16">SusC/RagA family TonB-linked outer membrane protein</fullName>
    </submittedName>
</protein>
<dbReference type="NCBIfam" id="TIGR04057">
    <property type="entry name" value="SusC_RagA_signa"/>
    <property type="match status" value="1"/>
</dbReference>
<dbReference type="Pfam" id="PF00593">
    <property type="entry name" value="TonB_dep_Rec_b-barrel"/>
    <property type="match status" value="1"/>
</dbReference>
<dbReference type="SUPFAM" id="SSF49464">
    <property type="entry name" value="Carboxypeptidase regulatory domain-like"/>
    <property type="match status" value="1"/>
</dbReference>
<comment type="caution">
    <text evidence="16">The sequence shown here is derived from an EMBL/GenBank/DDBJ whole genome shotgun (WGS) entry which is preliminary data.</text>
</comment>
<feature type="domain" description="TonB-dependent receptor-like beta-barrel" evidence="14">
    <location>
        <begin position="491"/>
        <end position="1057"/>
    </location>
</feature>
<dbReference type="InterPro" id="IPR008969">
    <property type="entry name" value="CarboxyPept-like_regulatory"/>
</dbReference>
<keyword evidence="4 10" id="KW-0812">Transmembrane</keyword>
<proteinExistence type="inferred from homology"/>
<dbReference type="InterPro" id="IPR023997">
    <property type="entry name" value="TonB-dep_OMP_SusC/RagA_CS"/>
</dbReference>
<evidence type="ECO:0000256" key="12">
    <source>
        <dbReference type="SAM" id="MobiDB-lite"/>
    </source>
</evidence>
<sequence length="1097" mass="120361">MKRITTHLCLIGLLFLMAAEIHAQNFALGRSGERLGAKGAAERNRPVSIQTLESKILDLEKQFKVSFLFDAQLLDKKIVQKIRKFNSLERTLDNLLPPFGLTYKKLRDNFYIISEPAGGAESGPGASQVIYQLRNPARDVVTITGTVTDAKQSGGLPGVNVILKGTSIGTTTDKDGRYTISLPDATGTLVFSYIGFSRQEIPVEGRNRIDVQLVEETKALSEVVVVGYSSKQLSQLSSSVAVVTGKQLNDVTSNNTTSLLQGKAPGIIVSNSSGDPNATPTIVVRGSSSITAGSGPLYVVDGIIGGNANPNDVESITILKDAAATGLYGSRAANGVIIITTKSGKSGKTRVDFSATTGFNHATSGKFRVMDSQQLYDYEKSFYPTDRFDKEVPVSVTQQNTNWRDLAFRTGLTQNYVLSLSGGSEKTRFYVAGNYYNEEGTLRHNGLKRYNLRTNVTHNINEKLSLNFKLNGRLSQQESDPAGPSGSSALYGVYNNIPWDNPYLADGTLKRGTEGGWYGREQENFLHSWQYNLNQSNGVGLDGDLNLEYHILPNLTFSTYNRVSYGSTRSELYYDIRSKTGKGLGRLANGFIDNLSLITSNRLRYEKNFGKHGLSALAVAEAEKNKLQNNSTTGEGFAPGLHVMNTASRILAATGSLDENSFSKGLVQLDYNYDNKYFAVGSYINESSSRFGANNRSGNFYTLGASWILSNERFLSLPSLVDLLKIRASYGVTGNAEIGNYQSLGLYSFATQYAGNSGAYPFQMDNKDLTWEKAKSLNVGLDVGLFKRLMLNLDVYNKTTDGLLLNVELPFTSGFNTVTRNVGSVRNRGLELNLTSVNLAGRFRWETGFNIAFNRSKVLILDQGKDIRQGNLLISEGQQLYTWNMRKWMGVDPANGDPLWEKITTGSSGEQIRTTTNSYSEATQQNLGSASPDFTGGLSNTLSYKGFTLFAFFNFVSGNQIYHTSRQLFDSDGAYYSYNSMVLADGWSRWEKPGDQATHPKPVFGGNKNSNQPSSRFLEDGSYIRLRNVSLSYQLPDLIAKKLRAEQVKFVISGDNLLTFSKFSGMDPEVVLGASGGISSIKYPISRKLLFGITLGF</sequence>
<feature type="domain" description="TonB-dependent receptor plug" evidence="15">
    <location>
        <begin position="234"/>
        <end position="336"/>
    </location>
</feature>
<dbReference type="GO" id="GO:0009279">
    <property type="term" value="C:cell outer membrane"/>
    <property type="evidence" value="ECO:0007669"/>
    <property type="project" value="UniProtKB-SubCell"/>
</dbReference>
<dbReference type="InterPro" id="IPR023996">
    <property type="entry name" value="TonB-dep_OMP_SusC/RagA"/>
</dbReference>
<feature type="signal peptide" evidence="13">
    <location>
        <begin position="1"/>
        <end position="23"/>
    </location>
</feature>
<dbReference type="PANTHER" id="PTHR30069">
    <property type="entry name" value="TONB-DEPENDENT OUTER MEMBRANE RECEPTOR"/>
    <property type="match status" value="1"/>
</dbReference>
<dbReference type="InterPro" id="IPR000531">
    <property type="entry name" value="Beta-barrel_TonB"/>
</dbReference>
<keyword evidence="17" id="KW-1185">Reference proteome</keyword>
<evidence type="ECO:0000256" key="11">
    <source>
        <dbReference type="RuleBase" id="RU003357"/>
    </source>
</evidence>
<dbReference type="InterPro" id="IPR012910">
    <property type="entry name" value="Plug_dom"/>
</dbReference>
<dbReference type="Proteomes" id="UP000441754">
    <property type="component" value="Unassembled WGS sequence"/>
</dbReference>
<evidence type="ECO:0000256" key="5">
    <source>
        <dbReference type="ARBA" id="ARBA00022729"/>
    </source>
</evidence>
<comment type="subcellular location">
    <subcellularLocation>
        <location evidence="1 10">Cell outer membrane</location>
        <topology evidence="1 10">Multi-pass membrane protein</topology>
    </subcellularLocation>
</comment>
<keyword evidence="6 11" id="KW-0798">TonB box</keyword>
<evidence type="ECO:0000256" key="3">
    <source>
        <dbReference type="ARBA" id="ARBA00022452"/>
    </source>
</evidence>
<dbReference type="PANTHER" id="PTHR30069:SF29">
    <property type="entry name" value="HEMOGLOBIN AND HEMOGLOBIN-HAPTOGLOBIN-BINDING PROTEIN 1-RELATED"/>
    <property type="match status" value="1"/>
</dbReference>
<dbReference type="InterPro" id="IPR036942">
    <property type="entry name" value="Beta-barrel_TonB_sf"/>
</dbReference>
<evidence type="ECO:0000256" key="4">
    <source>
        <dbReference type="ARBA" id="ARBA00022692"/>
    </source>
</evidence>
<dbReference type="Gene3D" id="2.60.40.1120">
    <property type="entry name" value="Carboxypeptidase-like, regulatory domain"/>
    <property type="match status" value="1"/>
</dbReference>
<evidence type="ECO:0000256" key="6">
    <source>
        <dbReference type="ARBA" id="ARBA00023077"/>
    </source>
</evidence>
<accession>A0A7K0EP05</accession>
<keyword evidence="8" id="KW-0675">Receptor</keyword>
<gene>
    <name evidence="16" type="ORF">GJJ30_19875</name>
</gene>
<evidence type="ECO:0000256" key="9">
    <source>
        <dbReference type="ARBA" id="ARBA00023237"/>
    </source>
</evidence>
<keyword evidence="3 10" id="KW-1134">Transmembrane beta strand</keyword>
<evidence type="ECO:0000256" key="13">
    <source>
        <dbReference type="SAM" id="SignalP"/>
    </source>
</evidence>
<dbReference type="Pfam" id="PF07715">
    <property type="entry name" value="Plug"/>
    <property type="match status" value="1"/>
</dbReference>
<evidence type="ECO:0000313" key="16">
    <source>
        <dbReference type="EMBL" id="MRS63570.1"/>
    </source>
</evidence>
<keyword evidence="2 10" id="KW-0813">Transport</keyword>
<dbReference type="RefSeq" id="WP_154176917.1">
    <property type="nucleotide sequence ID" value="NZ_WJXZ01000012.1"/>
</dbReference>
<keyword evidence="7 10" id="KW-0472">Membrane</keyword>
<evidence type="ECO:0000256" key="10">
    <source>
        <dbReference type="PROSITE-ProRule" id="PRU01360"/>
    </source>
</evidence>
<evidence type="ECO:0000259" key="14">
    <source>
        <dbReference type="Pfam" id="PF00593"/>
    </source>
</evidence>
<organism evidence="16 17">
    <name type="scientific">Larkinella terrae</name>
    <dbReference type="NCBI Taxonomy" id="2025311"/>
    <lineage>
        <taxon>Bacteria</taxon>
        <taxon>Pseudomonadati</taxon>
        <taxon>Bacteroidota</taxon>
        <taxon>Cytophagia</taxon>
        <taxon>Cytophagales</taxon>
        <taxon>Spirosomataceae</taxon>
        <taxon>Larkinella</taxon>
    </lineage>
</organism>
<dbReference type="OrthoDB" id="9768177at2"/>